<comment type="caution">
    <text evidence="2">The sequence shown here is derived from an EMBL/GenBank/DDBJ whole genome shotgun (WGS) entry which is preliminary data.</text>
</comment>
<protein>
    <submittedName>
        <fullName evidence="2">Uncharacterized protein</fullName>
    </submittedName>
</protein>
<evidence type="ECO:0000313" key="2">
    <source>
        <dbReference type="EMBL" id="GFD52694.1"/>
    </source>
</evidence>
<sequence>KEQPAELQETTSVSAGATIGAGDPIPVVTSVSAASSIPAGTPIAAGVSTTAGASGSASEVTVHIIELLDSPPKDTSIPLDP</sequence>
<feature type="non-terminal residue" evidence="2">
    <location>
        <position position="81"/>
    </location>
</feature>
<name>A0A699X7M6_TANCI</name>
<accession>A0A699X7M6</accession>
<proteinExistence type="predicted"/>
<feature type="region of interest" description="Disordered" evidence="1">
    <location>
        <begin position="1"/>
        <end position="23"/>
    </location>
</feature>
<evidence type="ECO:0000256" key="1">
    <source>
        <dbReference type="SAM" id="MobiDB-lite"/>
    </source>
</evidence>
<gene>
    <name evidence="2" type="ORF">Tci_924663</name>
</gene>
<dbReference type="AlphaFoldDB" id="A0A699X7M6"/>
<dbReference type="EMBL" id="BKCJ011785256">
    <property type="protein sequence ID" value="GFD52694.1"/>
    <property type="molecule type" value="Genomic_DNA"/>
</dbReference>
<reference evidence="2" key="1">
    <citation type="journal article" date="2019" name="Sci. Rep.">
        <title>Draft genome of Tanacetum cinerariifolium, the natural source of mosquito coil.</title>
        <authorList>
            <person name="Yamashiro T."/>
            <person name="Shiraishi A."/>
            <person name="Satake H."/>
            <person name="Nakayama K."/>
        </authorList>
    </citation>
    <scope>NUCLEOTIDE SEQUENCE</scope>
</reference>
<organism evidence="2">
    <name type="scientific">Tanacetum cinerariifolium</name>
    <name type="common">Dalmatian daisy</name>
    <name type="synonym">Chrysanthemum cinerariifolium</name>
    <dbReference type="NCBI Taxonomy" id="118510"/>
    <lineage>
        <taxon>Eukaryota</taxon>
        <taxon>Viridiplantae</taxon>
        <taxon>Streptophyta</taxon>
        <taxon>Embryophyta</taxon>
        <taxon>Tracheophyta</taxon>
        <taxon>Spermatophyta</taxon>
        <taxon>Magnoliopsida</taxon>
        <taxon>eudicotyledons</taxon>
        <taxon>Gunneridae</taxon>
        <taxon>Pentapetalae</taxon>
        <taxon>asterids</taxon>
        <taxon>campanulids</taxon>
        <taxon>Asterales</taxon>
        <taxon>Asteraceae</taxon>
        <taxon>Asteroideae</taxon>
        <taxon>Anthemideae</taxon>
        <taxon>Anthemidinae</taxon>
        <taxon>Tanacetum</taxon>
    </lineage>
</organism>
<feature type="non-terminal residue" evidence="2">
    <location>
        <position position="1"/>
    </location>
</feature>